<feature type="compositionally biased region" description="Polar residues" evidence="1">
    <location>
        <begin position="145"/>
        <end position="155"/>
    </location>
</feature>
<comment type="caution">
    <text evidence="2">The sequence shown here is derived from an EMBL/GenBank/DDBJ whole genome shotgun (WGS) entry which is preliminary data.</text>
</comment>
<evidence type="ECO:0000313" key="2">
    <source>
        <dbReference type="EMBL" id="OTF77732.1"/>
    </source>
</evidence>
<feature type="compositionally biased region" description="Low complexity" evidence="1">
    <location>
        <begin position="163"/>
        <end position="178"/>
    </location>
</feature>
<evidence type="ECO:0000313" key="3">
    <source>
        <dbReference type="Proteomes" id="UP000194236"/>
    </source>
</evidence>
<protein>
    <submittedName>
        <fullName evidence="2">Uncharacterized protein</fullName>
    </submittedName>
</protein>
<feature type="region of interest" description="Disordered" evidence="1">
    <location>
        <begin position="129"/>
        <end position="183"/>
    </location>
</feature>
<feature type="region of interest" description="Disordered" evidence="1">
    <location>
        <begin position="14"/>
        <end position="33"/>
    </location>
</feature>
<feature type="region of interest" description="Disordered" evidence="1">
    <location>
        <begin position="96"/>
        <end position="115"/>
    </location>
</feature>
<accession>A0A1Y3BA56</accession>
<proteinExistence type="predicted"/>
<dbReference type="Proteomes" id="UP000194236">
    <property type="component" value="Unassembled WGS sequence"/>
</dbReference>
<feature type="compositionally biased region" description="Polar residues" evidence="1">
    <location>
        <begin position="96"/>
        <end position="106"/>
    </location>
</feature>
<reference evidence="2 3" key="1">
    <citation type="submission" date="2017-03" db="EMBL/GenBank/DDBJ databases">
        <title>Genome Survey of Euroglyphus maynei.</title>
        <authorList>
            <person name="Arlian L.G."/>
            <person name="Morgan M.S."/>
            <person name="Rider S.D."/>
        </authorList>
    </citation>
    <scope>NUCLEOTIDE SEQUENCE [LARGE SCALE GENOMIC DNA]</scope>
    <source>
        <strain evidence="2">Arlian Lab</strain>
        <tissue evidence="2">Whole body</tissue>
    </source>
</reference>
<dbReference type="AlphaFoldDB" id="A0A1Y3BA56"/>
<gene>
    <name evidence="2" type="ORF">BLA29_010608</name>
</gene>
<name>A0A1Y3BA56_EURMA</name>
<keyword evidence="3" id="KW-1185">Reference proteome</keyword>
<evidence type="ECO:0000256" key="1">
    <source>
        <dbReference type="SAM" id="MobiDB-lite"/>
    </source>
</evidence>
<sequence length="196" mass="22461">MNFLQILLPKSSKQNTANNNINHRNDNKKSGTCSFYRKPRVKKPHSVVTKTIKPGHRRSSSAFALSEKLLEQFHQQRISEMKSFYETKSCTSQLQVVGSISPSSNSHKSDSIPEIRSRSVISDVIIRVNNSHSSNMDNNDDPIESKNSNKPQTTLSDREISYNSLNIPNNNNDENNFNGDDHDHKHRYHSYEFIMI</sequence>
<dbReference type="EMBL" id="MUJZ01031210">
    <property type="protein sequence ID" value="OTF77732.1"/>
    <property type="molecule type" value="Genomic_DNA"/>
</dbReference>
<organism evidence="2 3">
    <name type="scientific">Euroglyphus maynei</name>
    <name type="common">Mayne's house dust mite</name>
    <dbReference type="NCBI Taxonomy" id="6958"/>
    <lineage>
        <taxon>Eukaryota</taxon>
        <taxon>Metazoa</taxon>
        <taxon>Ecdysozoa</taxon>
        <taxon>Arthropoda</taxon>
        <taxon>Chelicerata</taxon>
        <taxon>Arachnida</taxon>
        <taxon>Acari</taxon>
        <taxon>Acariformes</taxon>
        <taxon>Sarcoptiformes</taxon>
        <taxon>Astigmata</taxon>
        <taxon>Psoroptidia</taxon>
        <taxon>Analgoidea</taxon>
        <taxon>Pyroglyphidae</taxon>
        <taxon>Pyroglyphinae</taxon>
        <taxon>Euroglyphus</taxon>
    </lineage>
</organism>